<proteinExistence type="predicted"/>
<dbReference type="InterPro" id="IPR052892">
    <property type="entry name" value="NA-targeting_endonuclease"/>
</dbReference>
<evidence type="ECO:0000313" key="3">
    <source>
        <dbReference type="Proteomes" id="UP001500752"/>
    </source>
</evidence>
<dbReference type="PANTHER" id="PTHR33877:SF1">
    <property type="entry name" value="TYPE IV METHYL-DIRECTED RESTRICTION ENZYME ECOKMCRA"/>
    <property type="match status" value="1"/>
</dbReference>
<dbReference type="SMART" id="SM00507">
    <property type="entry name" value="HNHc"/>
    <property type="match status" value="1"/>
</dbReference>
<dbReference type="Pfam" id="PF01844">
    <property type="entry name" value="HNH"/>
    <property type="match status" value="1"/>
</dbReference>
<dbReference type="CDD" id="cd00085">
    <property type="entry name" value="HNHc"/>
    <property type="match status" value="1"/>
</dbReference>
<dbReference type="PANTHER" id="PTHR33877">
    <property type="entry name" value="SLL1193 PROTEIN"/>
    <property type="match status" value="1"/>
</dbReference>
<dbReference type="Proteomes" id="UP001500752">
    <property type="component" value="Unassembled WGS sequence"/>
</dbReference>
<dbReference type="Gene3D" id="1.10.30.50">
    <property type="match status" value="1"/>
</dbReference>
<accession>A0ABP7BR43</accession>
<protein>
    <recommendedName>
        <fullName evidence="1">HNH nuclease domain-containing protein</fullName>
    </recommendedName>
</protein>
<dbReference type="InterPro" id="IPR003615">
    <property type="entry name" value="HNH_nuc"/>
</dbReference>
<reference evidence="3" key="1">
    <citation type="journal article" date="2019" name="Int. J. Syst. Evol. Microbiol.">
        <title>The Global Catalogue of Microorganisms (GCM) 10K type strain sequencing project: providing services to taxonomists for standard genome sequencing and annotation.</title>
        <authorList>
            <consortium name="The Broad Institute Genomics Platform"/>
            <consortium name="The Broad Institute Genome Sequencing Center for Infectious Disease"/>
            <person name="Wu L."/>
            <person name="Ma J."/>
        </authorList>
    </citation>
    <scope>NUCLEOTIDE SEQUENCE [LARGE SCALE GENOMIC DNA]</scope>
    <source>
        <strain evidence="3">JCM 30742</strain>
    </source>
</reference>
<gene>
    <name evidence="2" type="ORF">GCM10023081_03050</name>
</gene>
<dbReference type="InterPro" id="IPR002711">
    <property type="entry name" value="HNH"/>
</dbReference>
<sequence length="188" mass="21744">MGNLGMLRRAENVTLTHRPGFWTGKGPVVLYIGRQSYVLGKISKQEFVEREERYWQYPTAVVRLNGRRYWRFRDKFYWENEGLRADEVHALIVTREQRNRQRIDRAQATVAMGSAPRNSPVRRAIPDDLKQYIWARDEARCRSCGSTTELQFDHIIPLAMGGSSNAENLQILCGPCNRSKSAGLTTRR</sequence>
<feature type="domain" description="HNH nuclease" evidence="1">
    <location>
        <begin position="128"/>
        <end position="178"/>
    </location>
</feature>
<dbReference type="EMBL" id="BAABEO010000005">
    <property type="protein sequence ID" value="GAA3667810.1"/>
    <property type="molecule type" value="Genomic_DNA"/>
</dbReference>
<evidence type="ECO:0000259" key="1">
    <source>
        <dbReference type="SMART" id="SM00507"/>
    </source>
</evidence>
<comment type="caution">
    <text evidence="2">The sequence shown here is derived from an EMBL/GenBank/DDBJ whole genome shotgun (WGS) entry which is preliminary data.</text>
</comment>
<name>A0ABP7BR43_9MICC</name>
<evidence type="ECO:0000313" key="2">
    <source>
        <dbReference type="EMBL" id="GAA3667810.1"/>
    </source>
</evidence>
<keyword evidence="3" id="KW-1185">Reference proteome</keyword>
<organism evidence="2 3">
    <name type="scientific">Arthrobacter ginkgonis</name>
    <dbReference type="NCBI Taxonomy" id="1630594"/>
    <lineage>
        <taxon>Bacteria</taxon>
        <taxon>Bacillati</taxon>
        <taxon>Actinomycetota</taxon>
        <taxon>Actinomycetes</taxon>
        <taxon>Micrococcales</taxon>
        <taxon>Micrococcaceae</taxon>
        <taxon>Arthrobacter</taxon>
    </lineage>
</organism>